<evidence type="ECO:0000256" key="5">
    <source>
        <dbReference type="ARBA" id="ARBA00023136"/>
    </source>
</evidence>
<evidence type="ECO:0000313" key="14">
    <source>
        <dbReference type="Proteomes" id="UP000439123"/>
    </source>
</evidence>
<reference evidence="11 14" key="5">
    <citation type="submission" date="2019-10" db="EMBL/GenBank/DDBJ databases">
        <authorList>
            <person name="Karimi E."/>
        </authorList>
    </citation>
    <scope>NUCLEOTIDE SEQUENCE [LARGE SCALE GENOMIC DNA]</scope>
    <source>
        <strain evidence="11">Aeromonas sp. 8C</strain>
    </source>
</reference>
<organism evidence="11 14">
    <name type="scientific">Aeromonas veronii</name>
    <dbReference type="NCBI Taxonomy" id="654"/>
    <lineage>
        <taxon>Bacteria</taxon>
        <taxon>Pseudomonadati</taxon>
        <taxon>Pseudomonadota</taxon>
        <taxon>Gammaproteobacteria</taxon>
        <taxon>Aeromonadales</taxon>
        <taxon>Aeromonadaceae</taxon>
        <taxon>Aeromonas</taxon>
    </lineage>
</organism>
<dbReference type="GO" id="GO:0005886">
    <property type="term" value="C:plasma membrane"/>
    <property type="evidence" value="ECO:0007669"/>
    <property type="project" value="UniProtKB-SubCell"/>
</dbReference>
<keyword evidence="5 6" id="KW-0472">Membrane</keyword>
<feature type="transmembrane region" description="Helical" evidence="6">
    <location>
        <begin position="51"/>
        <end position="72"/>
    </location>
</feature>
<accession>A0A318DQW2</accession>
<feature type="transmembrane region" description="Helical" evidence="6">
    <location>
        <begin position="118"/>
        <end position="144"/>
    </location>
</feature>
<comment type="subcellular location">
    <subcellularLocation>
        <location evidence="1">Cell membrane</location>
        <topology evidence="1">Multi-pass membrane protein</topology>
    </subcellularLocation>
</comment>
<evidence type="ECO:0000313" key="11">
    <source>
        <dbReference type="EMBL" id="VXA82540.1"/>
    </source>
</evidence>
<dbReference type="Proteomes" id="UP000796104">
    <property type="component" value="Unassembled WGS sequence"/>
</dbReference>
<evidence type="ECO:0000313" key="13">
    <source>
        <dbReference type="Proteomes" id="UP000323129"/>
    </source>
</evidence>
<keyword evidence="2" id="KW-1003">Cell membrane</keyword>
<dbReference type="OMA" id="YIGVQMW"/>
<reference evidence="9" key="4">
    <citation type="journal article" date="2019" name="PLoS ONE">
        <title>Identification and characterization of putative Aeromonas spp. T3SS effectors.</title>
        <authorList>
            <person name="Rangel L.T."/>
            <person name="Marden J."/>
            <person name="Colston S."/>
            <person name="Setubal J.C."/>
            <person name="Graf J."/>
            <person name="Gogarten J.P."/>
        </authorList>
    </citation>
    <scope>NUCLEOTIDE SEQUENCE</scope>
    <source>
        <strain evidence="9">BAQ071013-135</strain>
    </source>
</reference>
<evidence type="ECO:0000256" key="1">
    <source>
        <dbReference type="ARBA" id="ARBA00004651"/>
    </source>
</evidence>
<evidence type="ECO:0000313" key="10">
    <source>
        <dbReference type="EMBL" id="TYD46211.1"/>
    </source>
</evidence>
<accession>A0A653KVG8</accession>
<dbReference type="eggNOG" id="COG1280">
    <property type="taxonomic scope" value="Bacteria"/>
</dbReference>
<evidence type="ECO:0000313" key="12">
    <source>
        <dbReference type="Proteomes" id="UP000267614"/>
    </source>
</evidence>
<dbReference type="PIRSF" id="PIRSF006324">
    <property type="entry name" value="LeuE"/>
    <property type="match status" value="1"/>
</dbReference>
<sequence>MSSWIDPAILALFIPTFFFVSVTPGMCMTLSMTLGMSLGVRRTLHMMWGELIGVGLVSVLSVIGVAAIMLNYPGIFAAFKYVGGAYLVWLGIQMWQAKGKMAIPADLSAGQQTSAMGLALQGFVTAIANPKGWAFMISLLPPFISADKPMAPQISALVALILVIEFSCLLLYASGGRTLRHFLAKSGNVTLMNRIAGTLMLGVGVWLALG</sequence>
<reference evidence="9" key="2">
    <citation type="submission" date="2017-10" db="EMBL/GenBank/DDBJ databases">
        <authorList>
            <person name="Colston S.M."/>
            <person name="Graf J."/>
        </authorList>
    </citation>
    <scope>NUCLEOTIDE SEQUENCE</scope>
    <source>
        <strain evidence="9">BAQ071013-135</strain>
    </source>
</reference>
<dbReference type="KEGG" id="avo:AMS64_16330"/>
<evidence type="ECO:0000313" key="7">
    <source>
        <dbReference type="EMBL" id="AYV37900.1"/>
    </source>
</evidence>
<dbReference type="Pfam" id="PF01810">
    <property type="entry name" value="LysE"/>
    <property type="match status" value="1"/>
</dbReference>
<dbReference type="Proteomes" id="UP000267614">
    <property type="component" value="Chromosome"/>
</dbReference>
<evidence type="ECO:0000313" key="8">
    <source>
        <dbReference type="EMBL" id="MCR4448948.1"/>
    </source>
</evidence>
<evidence type="ECO:0000256" key="3">
    <source>
        <dbReference type="ARBA" id="ARBA00022692"/>
    </source>
</evidence>
<keyword evidence="4 6" id="KW-1133">Transmembrane helix</keyword>
<reference evidence="7 12" key="3">
    <citation type="submission" date="2018-11" db="EMBL/GenBank/DDBJ databases">
        <title>Complete genome sequence of multidrug-resistant Aeromonas veronii strain MS-18-37.</title>
        <authorList>
            <person name="Abdelhamed H."/>
            <person name="Lawrence M."/>
            <person name="Waldbieser G."/>
        </authorList>
    </citation>
    <scope>NUCLEOTIDE SEQUENCE [LARGE SCALE GENOMIC DNA]</scope>
    <source>
        <strain evidence="7 12">MS-18-37</strain>
    </source>
</reference>
<accession>A0A0T6PNU2</accession>
<gene>
    <name evidence="11" type="ORF">AERO8C_140069</name>
    <name evidence="9" type="ORF">CF123_10970</name>
    <name evidence="10" type="ORF">CJF24_06920</name>
    <name evidence="7" type="ORF">EFI48_14455</name>
    <name evidence="8" type="ORF">NS965_11205</name>
</gene>
<dbReference type="Proteomes" id="UP000323129">
    <property type="component" value="Unassembled WGS sequence"/>
</dbReference>
<evidence type="ECO:0000256" key="4">
    <source>
        <dbReference type="ARBA" id="ARBA00022989"/>
    </source>
</evidence>
<reference evidence="10 13" key="1">
    <citation type="submission" date="2017-08" db="EMBL/GenBank/DDBJ databases">
        <title>Aeromonas veronii bv sobria strain NS22 whole genome sequencing.</title>
        <authorList>
            <person name="Katharios P."/>
            <person name="Ha V.Q."/>
            <person name="Smyrli M."/>
        </authorList>
    </citation>
    <scope>NUCLEOTIDE SEQUENCE [LARGE SCALE GENOMIC DNA]</scope>
    <source>
        <strain evidence="10 13">NS22</strain>
    </source>
</reference>
<dbReference type="EMBL" id="NQMC01000015">
    <property type="protein sequence ID" value="TYD46211.1"/>
    <property type="molecule type" value="Genomic_DNA"/>
</dbReference>
<feature type="transmembrane region" description="Helical" evidence="6">
    <location>
        <begin position="78"/>
        <end position="97"/>
    </location>
</feature>
<dbReference type="EMBL" id="CABWLC010000006">
    <property type="protein sequence ID" value="VXA82540.1"/>
    <property type="molecule type" value="Genomic_DNA"/>
</dbReference>
<name>A0A0T6PNU2_AERVE</name>
<dbReference type="GO" id="GO:0042970">
    <property type="term" value="F:homoserine transmembrane transporter activity"/>
    <property type="evidence" value="ECO:0007669"/>
    <property type="project" value="TreeGrafter"/>
</dbReference>
<dbReference type="Proteomes" id="UP000439123">
    <property type="component" value="Unassembled WGS sequence"/>
</dbReference>
<dbReference type="GeneID" id="60843158"/>
<dbReference type="EMBL" id="JANLFC010000031">
    <property type="protein sequence ID" value="MCR4448948.1"/>
    <property type="molecule type" value="Genomic_DNA"/>
</dbReference>
<evidence type="ECO:0000256" key="6">
    <source>
        <dbReference type="SAM" id="Phobius"/>
    </source>
</evidence>
<dbReference type="EMBL" id="PDXJ01000015">
    <property type="protein sequence ID" value="TND53491.1"/>
    <property type="molecule type" value="Genomic_DNA"/>
</dbReference>
<dbReference type="RefSeq" id="WP_005344345.1">
    <property type="nucleotide sequence ID" value="NZ_AP027937.1"/>
</dbReference>
<feature type="transmembrane region" description="Helical" evidence="6">
    <location>
        <begin position="12"/>
        <end position="39"/>
    </location>
</feature>
<protein>
    <submittedName>
        <fullName evidence="7">LysE family translocator</fullName>
    </submittedName>
</protein>
<dbReference type="OrthoDB" id="9804822at2"/>
<proteinExistence type="predicted"/>
<keyword evidence="3 6" id="KW-0812">Transmembrane</keyword>
<dbReference type="PANTHER" id="PTHR30086:SF5">
    <property type="entry name" value="HOMOGENTISATE EXPORT PROTEIN"/>
    <property type="match status" value="1"/>
</dbReference>
<dbReference type="PANTHER" id="PTHR30086">
    <property type="entry name" value="ARGININE EXPORTER PROTEIN ARGO"/>
    <property type="match status" value="1"/>
</dbReference>
<dbReference type="EMBL" id="CP033604">
    <property type="protein sequence ID" value="AYV37900.1"/>
    <property type="molecule type" value="Genomic_DNA"/>
</dbReference>
<dbReference type="Proteomes" id="UP001204061">
    <property type="component" value="Unassembled WGS sequence"/>
</dbReference>
<evidence type="ECO:0000313" key="9">
    <source>
        <dbReference type="EMBL" id="TND53491.1"/>
    </source>
</evidence>
<dbReference type="AlphaFoldDB" id="A0A0T6PNU2"/>
<evidence type="ECO:0000256" key="2">
    <source>
        <dbReference type="ARBA" id="ARBA00022475"/>
    </source>
</evidence>
<feature type="transmembrane region" description="Helical" evidence="6">
    <location>
        <begin position="150"/>
        <end position="171"/>
    </location>
</feature>
<reference evidence="8" key="6">
    <citation type="submission" date="2022-08" db="EMBL/GenBank/DDBJ databases">
        <title>A global survey of hypervirulent Aeromonas hydrophila identified this emerging pathogen in farmed fish in the lower Mekong River basin.</title>
        <authorList>
            <person name="Xu T."/>
            <person name="Rasmussen-Ivey C.R."/>
            <person name="Moen F.S."/>
            <person name="Fernandez Bravo A."/>
            <person name="Lamy B."/>
            <person name="Beaz-Hidalgo R."/>
            <person name="Khan C.D."/>
            <person name="Castro Escarpulli G."/>
            <person name="Yasin I.S.M."/>
            <person name="Figueras M.J."/>
            <person name="Azzam Sayuti M."/>
            <person name="Karim M.M."/>
            <person name="Alam K.M."/>
            <person name="Le T.T.T."/>
            <person name="Thao N.H.P."/>
            <person name="Addo S."/>
            <person name="Duodu S."/>
            <person name="Ali S."/>
            <person name="Mey S."/>
            <person name="Somony T."/>
            <person name="Liles M.R."/>
        </authorList>
    </citation>
    <scope>NUCLEOTIDE SEQUENCE</scope>
    <source>
        <strain evidence="8">0.14</strain>
    </source>
</reference>
<feature type="transmembrane region" description="Helical" evidence="6">
    <location>
        <begin position="191"/>
        <end position="209"/>
    </location>
</feature>
<dbReference type="InterPro" id="IPR001123">
    <property type="entry name" value="LeuE-type"/>
</dbReference>
<keyword evidence="13" id="KW-1185">Reference proteome</keyword>